<dbReference type="PANTHER" id="PTHR12598">
    <property type="entry name" value="COPPER HOMEOSTASIS PROTEIN CUTC"/>
    <property type="match status" value="1"/>
</dbReference>
<dbReference type="EMBL" id="JSYL01000002">
    <property type="protein sequence ID" value="KIA89864.1"/>
    <property type="molecule type" value="Genomic_DNA"/>
</dbReference>
<comment type="subcellular location">
    <subcellularLocation>
        <location evidence="2">Cytoplasm</location>
    </subcellularLocation>
</comment>
<dbReference type="GO" id="GO:0005507">
    <property type="term" value="F:copper ion binding"/>
    <property type="evidence" value="ECO:0007669"/>
    <property type="project" value="TreeGrafter"/>
</dbReference>
<evidence type="ECO:0000313" key="4">
    <source>
        <dbReference type="Proteomes" id="UP000031473"/>
    </source>
</evidence>
<dbReference type="HAMAP" id="MF_00795">
    <property type="entry name" value="CutC"/>
    <property type="match status" value="1"/>
</dbReference>
<comment type="caution">
    <text evidence="3">The sequence shown here is derived from an EMBL/GenBank/DDBJ whole genome shotgun (WGS) entry which is preliminary data.</text>
</comment>
<dbReference type="Pfam" id="PF03932">
    <property type="entry name" value="CutC"/>
    <property type="match status" value="1"/>
</dbReference>
<dbReference type="InterPro" id="IPR005627">
    <property type="entry name" value="CutC-like"/>
</dbReference>
<evidence type="ECO:0000256" key="1">
    <source>
        <dbReference type="ARBA" id="ARBA00007768"/>
    </source>
</evidence>
<dbReference type="OrthoDB" id="9815677at2"/>
<dbReference type="AlphaFoldDB" id="A0A0C1FPQ7"/>
<evidence type="ECO:0000313" key="3">
    <source>
        <dbReference type="EMBL" id="KIA89864.1"/>
    </source>
</evidence>
<evidence type="ECO:0000256" key="2">
    <source>
        <dbReference type="HAMAP-Rule" id="MF_00795"/>
    </source>
</evidence>
<reference evidence="3 4" key="1">
    <citation type="submission" date="2014-10" db="EMBL/GenBank/DDBJ databases">
        <title>Kaistella jeonii genome.</title>
        <authorList>
            <person name="Clayton J.T."/>
            <person name="Newman J.D."/>
        </authorList>
    </citation>
    <scope>NUCLEOTIDE SEQUENCE [LARGE SCALE GENOMIC DNA]</scope>
    <source>
        <strain evidence="3 4">DSM 17048</strain>
    </source>
</reference>
<keyword evidence="2" id="KW-0963">Cytoplasm</keyword>
<dbReference type="RefSeq" id="WP_039349418.1">
    <property type="nucleotide sequence ID" value="NZ_FOLA01000003.1"/>
</dbReference>
<accession>A0A0C1FPQ7</accession>
<protein>
    <recommendedName>
        <fullName evidence="2">PF03932 family protein CutC</fullName>
    </recommendedName>
</protein>
<sequence>MLEIACFEITSAETAMKSMADRIEFCDNFELGGTTPDFYEFLHLKRTSKTPVYVMIRPKGGPFFYSAVEFIQMKSSMIIFKEAGANGFVFGILDSHNEIDEAKNLELLELAGEIPCTFHRAFDRTSDLEKSIKTLIKLGFKTVLTSGGKSDAMKGKENLKNLIEKYSGQIEILIGGGVRSDNISELKEFTGGTSFHSSAILKYDTFVTEGEIKKLKQGCS</sequence>
<proteinExistence type="inferred from homology"/>
<dbReference type="STRING" id="266749.SAMN05421876_1038"/>
<dbReference type="PANTHER" id="PTHR12598:SF0">
    <property type="entry name" value="COPPER HOMEOSTASIS PROTEIN CUTC HOMOLOG"/>
    <property type="match status" value="1"/>
</dbReference>
<dbReference type="SUPFAM" id="SSF110395">
    <property type="entry name" value="CutC-like"/>
    <property type="match status" value="1"/>
</dbReference>
<organism evidence="3 4">
    <name type="scientific">Kaistella jeonii</name>
    <dbReference type="NCBI Taxonomy" id="266749"/>
    <lineage>
        <taxon>Bacteria</taxon>
        <taxon>Pseudomonadati</taxon>
        <taxon>Bacteroidota</taxon>
        <taxon>Flavobacteriia</taxon>
        <taxon>Flavobacteriales</taxon>
        <taxon>Weeksellaceae</taxon>
        <taxon>Chryseobacterium group</taxon>
        <taxon>Kaistella</taxon>
    </lineage>
</organism>
<dbReference type="Gene3D" id="3.20.20.380">
    <property type="entry name" value="Copper homeostasis (CutC) domain"/>
    <property type="match status" value="1"/>
</dbReference>
<keyword evidence="4" id="KW-1185">Reference proteome</keyword>
<comment type="similarity">
    <text evidence="1 2">Belongs to the CutC family.</text>
</comment>
<dbReference type="GO" id="GO:0005737">
    <property type="term" value="C:cytoplasm"/>
    <property type="evidence" value="ECO:0007669"/>
    <property type="project" value="UniProtKB-SubCell"/>
</dbReference>
<dbReference type="InterPro" id="IPR036822">
    <property type="entry name" value="CutC-like_dom_sf"/>
</dbReference>
<gene>
    <name evidence="2" type="primary">cutC</name>
    <name evidence="3" type="ORF">OA86_04385</name>
</gene>
<dbReference type="Proteomes" id="UP000031473">
    <property type="component" value="Unassembled WGS sequence"/>
</dbReference>
<comment type="caution">
    <text evidence="2">Once thought to be involved in copper homeostasis, experiments in E.coli have shown this is not the case.</text>
</comment>
<name>A0A0C1FPQ7_9FLAO</name>